<name>A0A382IRV2_9ZZZZ</name>
<reference evidence="1" key="1">
    <citation type="submission" date="2018-05" db="EMBL/GenBank/DDBJ databases">
        <authorList>
            <person name="Lanie J.A."/>
            <person name="Ng W.-L."/>
            <person name="Kazmierczak K.M."/>
            <person name="Andrzejewski T.M."/>
            <person name="Davidsen T.M."/>
            <person name="Wayne K.J."/>
            <person name="Tettelin H."/>
            <person name="Glass J.I."/>
            <person name="Rusch D."/>
            <person name="Podicherti R."/>
            <person name="Tsui H.-C.T."/>
            <person name="Winkler M.E."/>
        </authorList>
    </citation>
    <scope>NUCLEOTIDE SEQUENCE</scope>
</reference>
<evidence type="ECO:0000313" key="1">
    <source>
        <dbReference type="EMBL" id="SVC01962.1"/>
    </source>
</evidence>
<dbReference type="AlphaFoldDB" id="A0A382IRV2"/>
<sequence>MFLIAGCVKKQTSSVFIPSDEKCYVLVESSRDF</sequence>
<accession>A0A382IRV2</accession>
<proteinExistence type="predicted"/>
<gene>
    <name evidence="1" type="ORF">METZ01_LOCUS254816</name>
</gene>
<protein>
    <submittedName>
        <fullName evidence="1">Uncharacterized protein</fullName>
    </submittedName>
</protein>
<feature type="non-terminal residue" evidence="1">
    <location>
        <position position="33"/>
    </location>
</feature>
<dbReference type="EMBL" id="UINC01068958">
    <property type="protein sequence ID" value="SVC01962.1"/>
    <property type="molecule type" value="Genomic_DNA"/>
</dbReference>
<organism evidence="1">
    <name type="scientific">marine metagenome</name>
    <dbReference type="NCBI Taxonomy" id="408172"/>
    <lineage>
        <taxon>unclassified sequences</taxon>
        <taxon>metagenomes</taxon>
        <taxon>ecological metagenomes</taxon>
    </lineage>
</organism>